<proteinExistence type="predicted"/>
<keyword evidence="1" id="KW-0547">Nucleotide-binding</keyword>
<dbReference type="EMBL" id="VXLD01000004">
    <property type="protein sequence ID" value="KAB1855839.1"/>
    <property type="molecule type" value="Genomic_DNA"/>
</dbReference>
<organism evidence="1 2">
    <name type="scientific">Acinetobacter tandoii</name>
    <dbReference type="NCBI Taxonomy" id="202954"/>
    <lineage>
        <taxon>Bacteria</taxon>
        <taxon>Pseudomonadati</taxon>
        <taxon>Pseudomonadota</taxon>
        <taxon>Gammaproteobacteria</taxon>
        <taxon>Moraxellales</taxon>
        <taxon>Moraxellaceae</taxon>
        <taxon>Acinetobacter</taxon>
    </lineage>
</organism>
<gene>
    <name evidence="1" type="ORF">F4W09_08530</name>
</gene>
<dbReference type="GO" id="GO:0005524">
    <property type="term" value="F:ATP binding"/>
    <property type="evidence" value="ECO:0007669"/>
    <property type="project" value="UniProtKB-KW"/>
</dbReference>
<dbReference type="AlphaFoldDB" id="A0A5N4WJE9"/>
<protein>
    <submittedName>
        <fullName evidence="1">ATP-binding protein</fullName>
    </submittedName>
</protein>
<sequence>MKTIYLETNYLTLSKLNEFNNILNTNLYEEKICIDLNGIGFCDPQTILCLAVMLRDFDMKRGQLHTDISIRQNNNVIGYLAHIGFFDFIGANFGNKIGEVSVGESYIPIRAINKIELLRESNETGKSLQDLVQEEASYLARILVGSNWNEQIYLTIAYSVREAIRNALEHSEKDICFVCGQRWTNNRAQIAVIDEGIGIYQSLVNAEINVSDENFLQIALQAGLSRTLNIEESLNIHGNSGFGLYVLYHLAKNYGRMTISSSGKTLIAKRAKNGIEERDSSFIGTCISIEFSMYPHDVADVISMIADSGEEEAKEAGRQVKASSRSRSVKI</sequence>
<keyword evidence="1" id="KW-0067">ATP-binding</keyword>
<dbReference type="Gene3D" id="3.30.565.10">
    <property type="entry name" value="Histidine kinase-like ATPase, C-terminal domain"/>
    <property type="match status" value="1"/>
</dbReference>
<evidence type="ECO:0000313" key="1">
    <source>
        <dbReference type="EMBL" id="KAB1855839.1"/>
    </source>
</evidence>
<dbReference type="InterPro" id="IPR036890">
    <property type="entry name" value="HATPase_C_sf"/>
</dbReference>
<accession>A0A5N4WJE9</accession>
<dbReference type="Proteomes" id="UP000325788">
    <property type="component" value="Unassembled WGS sequence"/>
</dbReference>
<reference evidence="1 2" key="1">
    <citation type="submission" date="2019-09" db="EMBL/GenBank/DDBJ databases">
        <title>Draft genome sequence of Acinetobacter tandoii W4-4-4 isolated from environmental water sample.</title>
        <authorList>
            <person name="Wee S.K."/>
            <person name="Yan B."/>
            <person name="Mustaffa S.B."/>
            <person name="Yap E.P.H."/>
        </authorList>
    </citation>
    <scope>NUCLEOTIDE SEQUENCE [LARGE SCALE GENOMIC DNA]</scope>
    <source>
        <strain evidence="1 2">W4-4-4</strain>
    </source>
</reference>
<dbReference type="RefSeq" id="WP_016168337.1">
    <property type="nucleotide sequence ID" value="NZ_BBNK01000003.1"/>
</dbReference>
<dbReference type="SUPFAM" id="SSF55874">
    <property type="entry name" value="ATPase domain of HSP90 chaperone/DNA topoisomerase II/histidine kinase"/>
    <property type="match status" value="1"/>
</dbReference>
<name>A0A5N4WJE9_9GAMM</name>
<comment type="caution">
    <text evidence="1">The sequence shown here is derived from an EMBL/GenBank/DDBJ whole genome shotgun (WGS) entry which is preliminary data.</text>
</comment>
<evidence type="ECO:0000313" key="2">
    <source>
        <dbReference type="Proteomes" id="UP000325788"/>
    </source>
</evidence>